<feature type="compositionally biased region" description="Acidic residues" evidence="4">
    <location>
        <begin position="374"/>
        <end position="388"/>
    </location>
</feature>
<reference evidence="6 7" key="1">
    <citation type="journal article" date="2014" name="Mol. Plant">
        <title>Chromosome Scale Genome Assembly and Transcriptome Profiling of Nannochloropsis gaditana in Nitrogen Depletion.</title>
        <authorList>
            <person name="Corteggiani Carpinelli E."/>
            <person name="Telatin A."/>
            <person name="Vitulo N."/>
            <person name="Forcato C."/>
            <person name="D'Angelo M."/>
            <person name="Schiavon R."/>
            <person name="Vezzi A."/>
            <person name="Giacometti G.M."/>
            <person name="Morosinotto T."/>
            <person name="Valle G."/>
        </authorList>
    </citation>
    <scope>NUCLEOTIDE SEQUENCE [LARGE SCALE GENOMIC DNA]</scope>
    <source>
        <strain evidence="6 7">B-31</strain>
    </source>
</reference>
<comment type="caution">
    <text evidence="6">The sequence shown here is derived from an EMBL/GenBank/DDBJ whole genome shotgun (WGS) entry which is preliminary data.</text>
</comment>
<gene>
    <name evidence="6" type="ORF">Naga_100033g30</name>
</gene>
<dbReference type="SUPFAM" id="SSF51395">
    <property type="entry name" value="FMN-linked oxidoreductases"/>
    <property type="match status" value="1"/>
</dbReference>
<name>W7U447_9STRA</name>
<evidence type="ECO:0000256" key="1">
    <source>
        <dbReference type="ARBA" id="ARBA00001917"/>
    </source>
</evidence>
<evidence type="ECO:0000256" key="4">
    <source>
        <dbReference type="SAM" id="MobiDB-lite"/>
    </source>
</evidence>
<dbReference type="Pfam" id="PF00724">
    <property type="entry name" value="Oxidored_FMN"/>
    <property type="match status" value="1"/>
</dbReference>
<accession>W7U447</accession>
<dbReference type="GO" id="GO:0010181">
    <property type="term" value="F:FMN binding"/>
    <property type="evidence" value="ECO:0007669"/>
    <property type="project" value="InterPro"/>
</dbReference>
<dbReference type="FunFam" id="3.20.20.70:FF:000059">
    <property type="entry name" value="N-ethylmaleimide reductase, FMN-linked"/>
    <property type="match status" value="1"/>
</dbReference>
<proteinExistence type="inferred from homology"/>
<dbReference type="OrthoDB" id="432686at2759"/>
<sequence>MELGKLFSPYTMGHFQLPHRIVMAPLTRMRSGPCQVPTLLNAEYYAQRASAALIIGEATYVAPEGYGYCNSPGIVSDEQVEGHKLLTQAVHDKGGLFFLQLWHVGRISHPSMQPQGQLPVAPSGIAPKDVNAATHMGRLPIPTPRSLTTSEIQSMVVEPFRKAACNARRAHYDGVEIHAANGYLLEQFLSDGTNHRTDQYGGNIENRFRVLREVCTAVIDAWDGDGRRVGVRLSPSGTFNDMADSDWMSHWTYIVRELDKLGLAYLHVVEPRIDGSADRYTDRETKISTTWRKTWRNIWSGTLIGAGGYTRRTAEAALRNKDLDLVCFGRKFISNPDLPARFAAAARSDAGQREASREQGRRGSNDKGFHTEEGEIGGEEREEDDDDVSFLNPYERETFYGGGAQGYTDYPFWKKGETS</sequence>
<dbReference type="AlphaFoldDB" id="W7U447"/>
<comment type="cofactor">
    <cofactor evidence="1">
        <name>FMN</name>
        <dbReference type="ChEBI" id="CHEBI:58210"/>
    </cofactor>
</comment>
<evidence type="ECO:0000313" key="7">
    <source>
        <dbReference type="Proteomes" id="UP000019335"/>
    </source>
</evidence>
<evidence type="ECO:0000259" key="5">
    <source>
        <dbReference type="Pfam" id="PF00724"/>
    </source>
</evidence>
<dbReference type="Gene3D" id="3.20.20.70">
    <property type="entry name" value="Aldolase class I"/>
    <property type="match status" value="1"/>
</dbReference>
<comment type="similarity">
    <text evidence="2">Belongs to the NADH:flavin oxidoreductase/NADH oxidase family.</text>
</comment>
<dbReference type="EMBL" id="AZIL01000030">
    <property type="protein sequence ID" value="EWM30548.1"/>
    <property type="molecule type" value="Genomic_DNA"/>
</dbReference>
<dbReference type="InterPro" id="IPR045247">
    <property type="entry name" value="Oye-like"/>
</dbReference>
<dbReference type="CDD" id="cd02933">
    <property type="entry name" value="OYE_like_FMN"/>
    <property type="match status" value="1"/>
</dbReference>
<organism evidence="6 7">
    <name type="scientific">Nannochloropsis gaditana</name>
    <dbReference type="NCBI Taxonomy" id="72520"/>
    <lineage>
        <taxon>Eukaryota</taxon>
        <taxon>Sar</taxon>
        <taxon>Stramenopiles</taxon>
        <taxon>Ochrophyta</taxon>
        <taxon>Eustigmatophyceae</taxon>
        <taxon>Eustigmatales</taxon>
        <taxon>Monodopsidaceae</taxon>
        <taxon>Nannochloropsis</taxon>
    </lineage>
</organism>
<protein>
    <submittedName>
        <fullName evidence="6">Flavin oxidoreductase nadh oxidase</fullName>
    </submittedName>
</protein>
<dbReference type="GO" id="GO:0005829">
    <property type="term" value="C:cytosol"/>
    <property type="evidence" value="ECO:0007669"/>
    <property type="project" value="UniProtKB-ARBA"/>
</dbReference>
<dbReference type="Proteomes" id="UP000019335">
    <property type="component" value="Chromosome 1"/>
</dbReference>
<dbReference type="InterPro" id="IPR013785">
    <property type="entry name" value="Aldolase_TIM"/>
</dbReference>
<dbReference type="InterPro" id="IPR001155">
    <property type="entry name" value="OxRdtase_FMN_N"/>
</dbReference>
<evidence type="ECO:0000313" key="6">
    <source>
        <dbReference type="EMBL" id="EWM30548.1"/>
    </source>
</evidence>
<feature type="compositionally biased region" description="Basic and acidic residues" evidence="4">
    <location>
        <begin position="350"/>
        <end position="373"/>
    </location>
</feature>
<feature type="domain" description="NADH:flavin oxidoreductase/NADH oxidase N-terminal" evidence="5">
    <location>
        <begin position="5"/>
        <end position="343"/>
    </location>
</feature>
<evidence type="ECO:0000256" key="2">
    <source>
        <dbReference type="ARBA" id="ARBA00005979"/>
    </source>
</evidence>
<keyword evidence="3" id="KW-0560">Oxidoreductase</keyword>
<feature type="region of interest" description="Disordered" evidence="4">
    <location>
        <begin position="344"/>
        <end position="419"/>
    </location>
</feature>
<evidence type="ECO:0000256" key="3">
    <source>
        <dbReference type="ARBA" id="ARBA00023002"/>
    </source>
</evidence>
<keyword evidence="7" id="KW-1185">Reference proteome</keyword>
<dbReference type="PANTHER" id="PTHR22893">
    <property type="entry name" value="NADH OXIDOREDUCTASE-RELATED"/>
    <property type="match status" value="1"/>
</dbReference>
<dbReference type="PANTHER" id="PTHR22893:SF91">
    <property type="entry name" value="NADPH DEHYDROGENASE 2-RELATED"/>
    <property type="match status" value="1"/>
</dbReference>
<dbReference type="GO" id="GO:0016628">
    <property type="term" value="F:oxidoreductase activity, acting on the CH-CH group of donors, NAD or NADP as acceptor"/>
    <property type="evidence" value="ECO:0007669"/>
    <property type="project" value="UniProtKB-ARBA"/>
</dbReference>